<dbReference type="HOGENOM" id="CLU_3207693_0_0_1"/>
<accession>X0GKT8</accession>
<reference evidence="1" key="2">
    <citation type="submission" date="2014-03" db="EMBL/GenBank/DDBJ databases">
        <title>The Genome Annotation of Fusarium oxysporum PHW808.</title>
        <authorList>
            <consortium name="The Broad Institute Genomics Platform"/>
            <person name="Ma L.-J."/>
            <person name="Corby-Kistler H."/>
            <person name="Broz K."/>
            <person name="Gale L.R."/>
            <person name="Jonkers W."/>
            <person name="O'Donnell K."/>
            <person name="Ploetz R."/>
            <person name="Steinberg C."/>
            <person name="Schwartz D.C."/>
            <person name="VanEtten H."/>
            <person name="Zhou S."/>
            <person name="Young S.K."/>
            <person name="Zeng Q."/>
            <person name="Gargeya S."/>
            <person name="Fitzgerald M."/>
            <person name="Abouelleil A."/>
            <person name="Alvarado L."/>
            <person name="Chapman S.B."/>
            <person name="Gainer-Dewar J."/>
            <person name="Goldberg J."/>
            <person name="Griggs A."/>
            <person name="Gujja S."/>
            <person name="Hansen M."/>
            <person name="Howarth C."/>
            <person name="Imamovic A."/>
            <person name="Ireland A."/>
            <person name="Larimer J."/>
            <person name="McCowan C."/>
            <person name="Murphy C."/>
            <person name="Pearson M."/>
            <person name="Poon T.W."/>
            <person name="Priest M."/>
            <person name="Roberts A."/>
            <person name="Saif S."/>
            <person name="Shea T."/>
            <person name="Sykes S."/>
            <person name="Wortman J."/>
            <person name="Nusbaum C."/>
            <person name="Birren B."/>
        </authorList>
    </citation>
    <scope>NUCLEOTIDE SEQUENCE</scope>
    <source>
        <strain evidence="1">54008</strain>
    </source>
</reference>
<dbReference type="EMBL" id="KK034569">
    <property type="protein sequence ID" value="EXL63918.1"/>
    <property type="molecule type" value="Genomic_DNA"/>
</dbReference>
<proteinExistence type="predicted"/>
<reference evidence="1" key="1">
    <citation type="submission" date="2011-11" db="EMBL/GenBank/DDBJ databases">
        <title>The Genome Sequence of Fusarium oxysporum PHW808.</title>
        <authorList>
            <consortium name="The Broad Institute Genome Sequencing Platform"/>
            <person name="Ma L.-J."/>
            <person name="Gale L.R."/>
            <person name="Schwartz D.C."/>
            <person name="Zhou S."/>
            <person name="Corby-Kistler H."/>
            <person name="Young S.K."/>
            <person name="Zeng Q."/>
            <person name="Gargeya S."/>
            <person name="Fitzgerald M."/>
            <person name="Haas B."/>
            <person name="Abouelleil A."/>
            <person name="Alvarado L."/>
            <person name="Arachchi H.M."/>
            <person name="Berlin A."/>
            <person name="Brown A."/>
            <person name="Chapman S.B."/>
            <person name="Chen Z."/>
            <person name="Dunbar C."/>
            <person name="Freedman E."/>
            <person name="Gearin G."/>
            <person name="Goldberg J."/>
            <person name="Griggs A."/>
            <person name="Gujja S."/>
            <person name="Heiman D."/>
            <person name="Howarth C."/>
            <person name="Larson L."/>
            <person name="Lui A."/>
            <person name="MacDonald P.J.P."/>
            <person name="Montmayeur A."/>
            <person name="Murphy C."/>
            <person name="Neiman D."/>
            <person name="Pearson M."/>
            <person name="Priest M."/>
            <person name="Roberts A."/>
            <person name="Saif S."/>
            <person name="Shea T."/>
            <person name="Shenoy N."/>
            <person name="Sisk P."/>
            <person name="Stolte C."/>
            <person name="Sykes S."/>
            <person name="Wortman J."/>
            <person name="Nusbaum C."/>
            <person name="Birren B."/>
        </authorList>
    </citation>
    <scope>NUCLEOTIDE SEQUENCE [LARGE SCALE GENOMIC DNA]</scope>
    <source>
        <strain evidence="1">54008</strain>
    </source>
</reference>
<evidence type="ECO:0000313" key="1">
    <source>
        <dbReference type="EMBL" id="EXL63918.1"/>
    </source>
</evidence>
<gene>
    <name evidence="1" type="ORF">FOPG_19809</name>
</gene>
<sequence length="45" mass="5133">MFLQYLHLRTYACPLSTSMVQLVLLSEPSLRMNPLEQSFSLTTAT</sequence>
<name>X0GKT8_FUSOX</name>
<dbReference type="Proteomes" id="UP000030676">
    <property type="component" value="Unassembled WGS sequence"/>
</dbReference>
<dbReference type="AlphaFoldDB" id="X0GKT8"/>
<organism evidence="1">
    <name type="scientific">Fusarium oxysporum f. sp. conglutinans race 2 54008</name>
    <dbReference type="NCBI Taxonomy" id="1089457"/>
    <lineage>
        <taxon>Eukaryota</taxon>
        <taxon>Fungi</taxon>
        <taxon>Dikarya</taxon>
        <taxon>Ascomycota</taxon>
        <taxon>Pezizomycotina</taxon>
        <taxon>Sordariomycetes</taxon>
        <taxon>Hypocreomycetidae</taxon>
        <taxon>Hypocreales</taxon>
        <taxon>Nectriaceae</taxon>
        <taxon>Fusarium</taxon>
        <taxon>Fusarium oxysporum species complex</taxon>
    </lineage>
</organism>
<protein>
    <submittedName>
        <fullName evidence="1">Uncharacterized protein</fullName>
    </submittedName>
</protein>